<evidence type="ECO:0000313" key="2">
    <source>
        <dbReference type="Proteomes" id="UP001528850"/>
    </source>
</evidence>
<gene>
    <name evidence="1" type="ORF">P3W24_15970</name>
</gene>
<comment type="caution">
    <text evidence="1">The sequence shown here is derived from an EMBL/GenBank/DDBJ whole genome shotgun (WGS) entry which is preliminary data.</text>
</comment>
<evidence type="ECO:0000313" key="1">
    <source>
        <dbReference type="EMBL" id="MDF4026469.1"/>
    </source>
</evidence>
<dbReference type="Proteomes" id="UP001528850">
    <property type="component" value="Unassembled WGS sequence"/>
</dbReference>
<keyword evidence="2" id="KW-1185">Reference proteome</keyword>
<sequence length="50" mass="5334">MPSSPSPKHGVGSEKEIQRLRSAYIDAQNEAEALSSRDDAAIKAVLAKPI</sequence>
<organism evidence="1 2">
    <name type="scientific">Luteibacter sahnii</name>
    <dbReference type="NCBI Taxonomy" id="3021977"/>
    <lineage>
        <taxon>Bacteria</taxon>
        <taxon>Pseudomonadati</taxon>
        <taxon>Pseudomonadota</taxon>
        <taxon>Gammaproteobacteria</taxon>
        <taxon>Lysobacterales</taxon>
        <taxon>Rhodanobacteraceae</taxon>
        <taxon>Luteibacter</taxon>
    </lineage>
</organism>
<proteinExistence type="predicted"/>
<dbReference type="EMBL" id="JARJJS010000005">
    <property type="protein sequence ID" value="MDF4026469.1"/>
    <property type="molecule type" value="Genomic_DNA"/>
</dbReference>
<name>A0ABT6BEI4_9GAMM</name>
<protein>
    <submittedName>
        <fullName evidence="1">Uncharacterized protein</fullName>
    </submittedName>
</protein>
<reference evidence="1 2" key="1">
    <citation type="journal article" date="2024" name="Curr. Microbiol.">
        <title>Luteibacter sahnii sp. nov., A Novel Yellow-Colored Xanthomonadin Pigment Producing Probiotic Bacterium from Healthy Rice Seed Microbiome.</title>
        <authorList>
            <person name="Jaiswal G."/>
            <person name="Rana R."/>
            <person name="Nayak P.K."/>
            <person name="Chouhan R."/>
            <person name="Gandhi S.G."/>
            <person name="Patel H.K."/>
            <person name="Patil P.B."/>
        </authorList>
    </citation>
    <scope>NUCLEOTIDE SEQUENCE [LARGE SCALE GENOMIC DNA]</scope>
    <source>
        <strain evidence="1 2">PPL201</strain>
    </source>
</reference>
<accession>A0ABT6BEI4</accession>